<accession>T1J2E7</accession>
<dbReference type="HOGENOM" id="CLU_048955_1_1_1"/>
<organism evidence="4 5">
    <name type="scientific">Strigamia maritima</name>
    <name type="common">European centipede</name>
    <name type="synonym">Geophilus maritimus</name>
    <dbReference type="NCBI Taxonomy" id="126957"/>
    <lineage>
        <taxon>Eukaryota</taxon>
        <taxon>Metazoa</taxon>
        <taxon>Ecdysozoa</taxon>
        <taxon>Arthropoda</taxon>
        <taxon>Myriapoda</taxon>
        <taxon>Chilopoda</taxon>
        <taxon>Pleurostigmophora</taxon>
        <taxon>Geophilomorpha</taxon>
        <taxon>Linotaeniidae</taxon>
        <taxon>Strigamia</taxon>
    </lineage>
</organism>
<dbReference type="Pfam" id="PF04641">
    <property type="entry name" value="Rtf2"/>
    <property type="match status" value="1"/>
</dbReference>
<dbReference type="PANTHER" id="PTHR12775">
    <property type="entry name" value="PROTEIN C20ORF43 HOMOLOG"/>
    <property type="match status" value="1"/>
</dbReference>
<dbReference type="OMA" id="EFRWLHC"/>
<evidence type="ECO:0000256" key="3">
    <source>
        <dbReference type="ARBA" id="ARBA00030367"/>
    </source>
</evidence>
<dbReference type="AlphaFoldDB" id="T1J2E7"/>
<protein>
    <recommendedName>
        <fullName evidence="2">Replication termination factor 2</fullName>
    </recommendedName>
    <alternativeName>
        <fullName evidence="3">Replication termination factor 2 domain-containing protein 1</fullName>
    </alternativeName>
</protein>
<reference evidence="5" key="1">
    <citation type="submission" date="2011-05" db="EMBL/GenBank/DDBJ databases">
        <authorList>
            <person name="Richards S.R."/>
            <person name="Qu J."/>
            <person name="Jiang H."/>
            <person name="Jhangiani S.N."/>
            <person name="Agravi P."/>
            <person name="Goodspeed R."/>
            <person name="Gross S."/>
            <person name="Mandapat C."/>
            <person name="Jackson L."/>
            <person name="Mathew T."/>
            <person name="Pu L."/>
            <person name="Thornton R."/>
            <person name="Saada N."/>
            <person name="Wilczek-Boney K.B."/>
            <person name="Lee S."/>
            <person name="Kovar C."/>
            <person name="Wu Y."/>
            <person name="Scherer S.E."/>
            <person name="Worley K.C."/>
            <person name="Muzny D.M."/>
            <person name="Gibbs R."/>
        </authorList>
    </citation>
    <scope>NUCLEOTIDE SEQUENCE</scope>
    <source>
        <strain evidence="5">Brora</strain>
    </source>
</reference>
<dbReference type="CDD" id="cd16653">
    <property type="entry name" value="RING-like_Rtf2"/>
    <property type="match status" value="1"/>
</dbReference>
<dbReference type="GO" id="GO:0006274">
    <property type="term" value="P:DNA replication termination"/>
    <property type="evidence" value="ECO:0007669"/>
    <property type="project" value="TreeGrafter"/>
</dbReference>
<keyword evidence="5" id="KW-1185">Reference proteome</keyword>
<evidence type="ECO:0000256" key="1">
    <source>
        <dbReference type="ARBA" id="ARBA00009885"/>
    </source>
</evidence>
<proteinExistence type="inferred from homology"/>
<evidence type="ECO:0000313" key="4">
    <source>
        <dbReference type="EnsemblMetazoa" id="SMAR007735-PA"/>
    </source>
</evidence>
<dbReference type="EnsemblMetazoa" id="SMAR007735-RA">
    <property type="protein sequence ID" value="SMAR007735-PA"/>
    <property type="gene ID" value="SMAR007735"/>
</dbReference>
<dbReference type="eggNOG" id="KOG3113">
    <property type="taxonomic scope" value="Eukaryota"/>
</dbReference>
<reference evidence="4" key="2">
    <citation type="submission" date="2015-02" db="UniProtKB">
        <authorList>
            <consortium name="EnsemblMetazoa"/>
        </authorList>
    </citation>
    <scope>IDENTIFICATION</scope>
</reference>
<dbReference type="PhylomeDB" id="T1J2E7"/>
<evidence type="ECO:0000313" key="5">
    <source>
        <dbReference type="Proteomes" id="UP000014500"/>
    </source>
</evidence>
<dbReference type="InterPro" id="IPR006735">
    <property type="entry name" value="Rtf2"/>
</dbReference>
<name>T1J2E7_STRMM</name>
<dbReference type="EMBL" id="JH431802">
    <property type="status" value="NOT_ANNOTATED_CDS"/>
    <property type="molecule type" value="Genomic_DNA"/>
</dbReference>
<dbReference type="GO" id="GO:0005634">
    <property type="term" value="C:nucleus"/>
    <property type="evidence" value="ECO:0007669"/>
    <property type="project" value="TreeGrafter"/>
</dbReference>
<evidence type="ECO:0000256" key="2">
    <source>
        <dbReference type="ARBA" id="ARBA00015157"/>
    </source>
</evidence>
<dbReference type="Proteomes" id="UP000014500">
    <property type="component" value="Unassembled WGS sequence"/>
</dbReference>
<dbReference type="InterPro" id="IPR027799">
    <property type="entry name" value="Rtf2_RING-finger"/>
</dbReference>
<dbReference type="STRING" id="126957.T1J2E7"/>
<comment type="similarity">
    <text evidence="1">Belongs to the rtf2 family.</text>
</comment>
<sequence length="314" mass="35685">MNGVANCCSVIDNHFVDSEVDKSFSKSNQIRQDKMGCDGGTIPKRDELVKTKKRPEQVDKDAENVAKWKHCALSQEILRQPVVSCELGRLYNKDAVIEHLLDKTQTPELAKHVRNLKDVVELKLTENPAYEKISNHKGDKYMDHQMAPFICPIVNMEMNGKYKFCYLRRCGCVLSERAFKLVKSETCHKCGKPYNEDDIITLNGTDDEVVLLRRKMDASREKAKLLKKAKKHRLNYGDASSATETGQPIKKKMKESIIIANIDNKPKNGASSVDLKSIAKDKTKSEAYKSLFTSHGSHKNQPKAHWITYNPLYN</sequence>
<dbReference type="PANTHER" id="PTHR12775:SF0">
    <property type="entry name" value="REPLICATION TERMINATION FACTOR 2"/>
    <property type="match status" value="1"/>
</dbReference>